<reference evidence="1" key="1">
    <citation type="submission" date="2024-09" db="EMBL/GenBank/DDBJ databases">
        <title>Draft Genome Sequences of Neofusicoccum parvum.</title>
        <authorList>
            <person name="Ashida A."/>
            <person name="Camagna M."/>
            <person name="Tanaka A."/>
            <person name="Takemoto D."/>
        </authorList>
    </citation>
    <scope>NUCLEOTIDE SEQUENCE</scope>
    <source>
        <strain evidence="1">PPO83</strain>
    </source>
</reference>
<evidence type="ECO:0000313" key="2">
    <source>
        <dbReference type="Proteomes" id="UP001165186"/>
    </source>
</evidence>
<proteinExistence type="predicted"/>
<organism evidence="1 2">
    <name type="scientific">Neofusicoccum parvum</name>
    <dbReference type="NCBI Taxonomy" id="310453"/>
    <lineage>
        <taxon>Eukaryota</taxon>
        <taxon>Fungi</taxon>
        <taxon>Dikarya</taxon>
        <taxon>Ascomycota</taxon>
        <taxon>Pezizomycotina</taxon>
        <taxon>Dothideomycetes</taxon>
        <taxon>Dothideomycetes incertae sedis</taxon>
        <taxon>Botryosphaeriales</taxon>
        <taxon>Botryosphaeriaceae</taxon>
        <taxon>Neofusicoccum</taxon>
    </lineage>
</organism>
<name>A0ACB5SBW9_9PEZI</name>
<dbReference type="Proteomes" id="UP001165186">
    <property type="component" value="Unassembled WGS sequence"/>
</dbReference>
<dbReference type="EMBL" id="BSXG01000068">
    <property type="protein sequence ID" value="GME34339.1"/>
    <property type="molecule type" value="Genomic_DNA"/>
</dbReference>
<gene>
    <name evidence="1" type="primary">g9173</name>
    <name evidence="1" type="ORF">NpPPO83_00009173</name>
</gene>
<protein>
    <submittedName>
        <fullName evidence="1">Hemagglutinin-like</fullName>
    </submittedName>
</protein>
<keyword evidence="2" id="KW-1185">Reference proteome</keyword>
<comment type="caution">
    <text evidence="1">The sequence shown here is derived from an EMBL/GenBank/DDBJ whole genome shotgun (WGS) entry which is preliminary data.</text>
</comment>
<accession>A0ACB5SBW9</accession>
<evidence type="ECO:0000313" key="1">
    <source>
        <dbReference type="EMBL" id="GME34339.1"/>
    </source>
</evidence>
<sequence length="629" mass="66961">MHYSLLLISLASSVLGFALPKLNAQDLSHHYTRLKTKVITKHATTTAYVITGLPCKSNYDDAENDSIVTIFTTNINTATQTAFAIPTGLESRPFVGGNGGSSSIPDVTPVVVISGLSTVGTATVDTAYNCDSSDTPGTELLPDAECGFYFDEYLDYFYGYYDFSDASFPTALEDFAPGLSSYTEDDFGMDDLPQVVTVGGQEFNASSKISAPPDVAIQPRTPQAGGLTPQDFENIEEYLEAKAIQQNNEEIRRALEQNRAQGRPQTDSQIYNAFNLRLRAQVDRLRLAARQRREQADKAAQASQVVSATQASTAADKIRADAAAAQSKADAAAAAAATADSAKIAQVILDRKTLPVPPGRGPVQIDSKVEPLAVGKNVAEAAVGTFSNAPGKLKQIQDQAQSVVQNVQTASKPTGLAPRAVDSVSLSSATPTIDGDLNSAIAGLINSAGKQNSLDDPKTDEFRYSTISDLTGSYFLAADDFGTLSLTSEPPSADTFASKTFVLFKGALANDARQRLVVFFPETMDALGVSRFRVAPLNETSFDAQAAAMIPVQVMVNGAASIQVLMPVDTEGTSYAFVACNIVANSMRMNKLFIAKNQDIGVRTLLDKTTRSEITGGVVQDCFPVALRL</sequence>